<dbReference type="OrthoDB" id="4931325at2"/>
<sequence length="261" mass="27949">MVNDVLRRLEALEAVVMRMVRVGVVTSVAPGKGTVRVQLPDVHAGGAPLLTRELPVRFDKTGQDKQYQMPDVGEHVVCLFLPTGQEEGCVIGAIYSEADTVPVADPDKRHISFQDGTWFEYDRSKHELTGHIVNGSAELTIDRDLTADVGGTAVARVGEDLSVDVEGNAIVTAGGELTAESDGQATLRSATTVRVEAPLIRLVGNMTSGGYEGDQATVERRADELHIGDVEQHGDYVLKGKLHVTDLVVDNPIEGSLTGDN</sequence>
<dbReference type="SUPFAM" id="SSF69349">
    <property type="entry name" value="Phage fibre proteins"/>
    <property type="match status" value="1"/>
</dbReference>
<protein>
    <recommendedName>
        <fullName evidence="3">Phage baseplate assembly protein V</fullName>
    </recommendedName>
</protein>
<evidence type="ECO:0000313" key="2">
    <source>
        <dbReference type="Proteomes" id="UP000448292"/>
    </source>
</evidence>
<evidence type="ECO:0008006" key="3">
    <source>
        <dbReference type="Google" id="ProtNLM"/>
    </source>
</evidence>
<evidence type="ECO:0000313" key="1">
    <source>
        <dbReference type="EMBL" id="TVM15069.1"/>
    </source>
</evidence>
<dbReference type="NCBIfam" id="TIGR01644">
    <property type="entry name" value="phage_P2_V"/>
    <property type="match status" value="1"/>
</dbReference>
<dbReference type="AlphaFoldDB" id="A0A7M3MAY2"/>
<keyword evidence="2" id="KW-1185">Reference proteome</keyword>
<dbReference type="Gene3D" id="2.40.50.230">
    <property type="entry name" value="Gp5 N-terminal domain"/>
    <property type="match status" value="1"/>
</dbReference>
<dbReference type="Proteomes" id="UP000448292">
    <property type="component" value="Unassembled WGS sequence"/>
</dbReference>
<dbReference type="RefSeq" id="WP_144304308.1">
    <property type="nucleotide sequence ID" value="NZ_QMIE01000019.1"/>
</dbReference>
<dbReference type="InterPro" id="IPR037026">
    <property type="entry name" value="Vgr_OB-fold_dom_sf"/>
</dbReference>
<name>A0A7M3MAY2_9BACT</name>
<gene>
    <name evidence="1" type="ORF">DPQ33_16410</name>
</gene>
<dbReference type="InterPro" id="IPR013046">
    <property type="entry name" value="GpV/Gp45"/>
</dbReference>
<proteinExistence type="predicted"/>
<dbReference type="Gene3D" id="6.20.150.10">
    <property type="match status" value="1"/>
</dbReference>
<organism evidence="1 2">
    <name type="scientific">Oceanidesulfovibrio indonesiensis</name>
    <dbReference type="NCBI Taxonomy" id="54767"/>
    <lineage>
        <taxon>Bacteria</taxon>
        <taxon>Pseudomonadati</taxon>
        <taxon>Thermodesulfobacteriota</taxon>
        <taxon>Desulfovibrionia</taxon>
        <taxon>Desulfovibrionales</taxon>
        <taxon>Desulfovibrionaceae</taxon>
        <taxon>Oceanidesulfovibrio</taxon>
    </lineage>
</organism>
<reference evidence="1 2" key="1">
    <citation type="submission" date="2018-06" db="EMBL/GenBank/DDBJ databases">
        <title>Complete genome of Desulfovibrio indonesiensis P37SLT.</title>
        <authorList>
            <person name="Crispim J.S."/>
            <person name="Vidigal P.M.P."/>
            <person name="Silva L.C.F."/>
            <person name="Laguardia C.N."/>
            <person name="Araujo L.C."/>
            <person name="Dias R.S."/>
            <person name="Sousa M.P."/>
            <person name="Paula S.O."/>
            <person name="Silva C."/>
        </authorList>
    </citation>
    <scope>NUCLEOTIDE SEQUENCE [LARGE SCALE GENOMIC DNA]</scope>
    <source>
        <strain evidence="1 2">P37SLT</strain>
    </source>
</reference>
<comment type="caution">
    <text evidence="1">The sequence shown here is derived from an EMBL/GenBank/DDBJ whole genome shotgun (WGS) entry which is preliminary data.</text>
</comment>
<dbReference type="EMBL" id="QMIE01000019">
    <property type="protein sequence ID" value="TVM15069.1"/>
    <property type="molecule type" value="Genomic_DNA"/>
</dbReference>
<accession>A0A7M3MAY2</accession>